<evidence type="ECO:0000313" key="3">
    <source>
        <dbReference type="Proteomes" id="UP000275910"/>
    </source>
</evidence>
<sequence length="248" mass="27541">MLGPQSHWSRCMRRSPLVRSRPLPRSALLPRLRPLAAAALALAAIACSRAPPLMADAAALTQAQRALAALPEFAGRLPQVHSAALFHDNEIEIAVVDPGDDAVLHLYRYQQRRWQREESMQHTCVTLRRSPQQRSDDLALDRIDFATAARVRANWYQRAHGVPGALADPEYDRLSGVWFYTRDHSRLAERGRDGPNGGKPDGAAPSPDEHDAEDRGEWATGPISGQDGIGYEIKFAADGSVRRFERLR</sequence>
<name>A0A3N2RL59_LYSEN</name>
<proteinExistence type="predicted"/>
<comment type="caution">
    <text evidence="2">The sequence shown here is derived from an EMBL/GenBank/DDBJ whole genome shotgun (WGS) entry which is preliminary data.</text>
</comment>
<dbReference type="Proteomes" id="UP000275910">
    <property type="component" value="Unassembled WGS sequence"/>
</dbReference>
<dbReference type="AlphaFoldDB" id="A0A3N2RL59"/>
<evidence type="ECO:0000313" key="2">
    <source>
        <dbReference type="EMBL" id="ROU08197.1"/>
    </source>
</evidence>
<gene>
    <name evidence="2" type="ORF">D9T17_05245</name>
</gene>
<feature type="compositionally biased region" description="Basic and acidic residues" evidence="1">
    <location>
        <begin position="207"/>
        <end position="217"/>
    </location>
</feature>
<accession>A0A3N2RL59</accession>
<reference evidence="2 3" key="1">
    <citation type="submission" date="2018-10" db="EMBL/GenBank/DDBJ databases">
        <title>The genome of Lysobacter enzymogenes OH11.</title>
        <authorList>
            <person name="Liu F."/>
            <person name="Zhao Y."/>
            <person name="Qian G."/>
            <person name="Chen Y."/>
            <person name="Xu H."/>
        </authorList>
    </citation>
    <scope>NUCLEOTIDE SEQUENCE [LARGE SCALE GENOMIC DNA]</scope>
    <source>
        <strain evidence="2 3">OH11</strain>
    </source>
</reference>
<dbReference type="EMBL" id="RCTY01000015">
    <property type="protein sequence ID" value="ROU08197.1"/>
    <property type="molecule type" value="Genomic_DNA"/>
</dbReference>
<organism evidence="2 3">
    <name type="scientific">Lysobacter enzymogenes</name>
    <dbReference type="NCBI Taxonomy" id="69"/>
    <lineage>
        <taxon>Bacteria</taxon>
        <taxon>Pseudomonadati</taxon>
        <taxon>Pseudomonadota</taxon>
        <taxon>Gammaproteobacteria</taxon>
        <taxon>Lysobacterales</taxon>
        <taxon>Lysobacteraceae</taxon>
        <taxon>Lysobacter</taxon>
    </lineage>
</organism>
<protein>
    <submittedName>
        <fullName evidence="2">Uncharacterized protein</fullName>
    </submittedName>
</protein>
<evidence type="ECO:0000256" key="1">
    <source>
        <dbReference type="SAM" id="MobiDB-lite"/>
    </source>
</evidence>
<feature type="region of interest" description="Disordered" evidence="1">
    <location>
        <begin position="188"/>
        <end position="229"/>
    </location>
</feature>